<name>A0A7J7H289_CAMSI</name>
<dbReference type="Proteomes" id="UP000593564">
    <property type="component" value="Unassembled WGS sequence"/>
</dbReference>
<dbReference type="PANTHER" id="PTHR35714">
    <property type="entry name" value="OS02G0715300 PROTEIN"/>
    <property type="match status" value="1"/>
</dbReference>
<dbReference type="AlphaFoldDB" id="A0A7J7H289"/>
<keyword evidence="3" id="KW-1185">Reference proteome</keyword>
<organism evidence="2 3">
    <name type="scientific">Camellia sinensis</name>
    <name type="common">Tea plant</name>
    <name type="synonym">Thea sinensis</name>
    <dbReference type="NCBI Taxonomy" id="4442"/>
    <lineage>
        <taxon>Eukaryota</taxon>
        <taxon>Viridiplantae</taxon>
        <taxon>Streptophyta</taxon>
        <taxon>Embryophyta</taxon>
        <taxon>Tracheophyta</taxon>
        <taxon>Spermatophyta</taxon>
        <taxon>Magnoliopsida</taxon>
        <taxon>eudicotyledons</taxon>
        <taxon>Gunneridae</taxon>
        <taxon>Pentapetalae</taxon>
        <taxon>asterids</taxon>
        <taxon>Ericales</taxon>
        <taxon>Theaceae</taxon>
        <taxon>Camellia</taxon>
    </lineage>
</organism>
<dbReference type="PANTHER" id="PTHR35714:SF1">
    <property type="entry name" value="OS02G0715300 PROTEIN"/>
    <property type="match status" value="1"/>
</dbReference>
<evidence type="ECO:0000256" key="1">
    <source>
        <dbReference type="SAM" id="MobiDB-lite"/>
    </source>
</evidence>
<evidence type="ECO:0000313" key="2">
    <source>
        <dbReference type="EMBL" id="KAF5947083.1"/>
    </source>
</evidence>
<accession>A0A7J7H289</accession>
<reference evidence="2 3" key="2">
    <citation type="submission" date="2020-07" db="EMBL/GenBank/DDBJ databases">
        <title>Genome assembly of wild tea tree DASZ reveals pedigree and selection history of tea varieties.</title>
        <authorList>
            <person name="Zhang W."/>
        </authorList>
    </citation>
    <scope>NUCLEOTIDE SEQUENCE [LARGE SCALE GENOMIC DNA]</scope>
    <source>
        <strain evidence="3">cv. G240</strain>
        <tissue evidence="2">Leaf</tissue>
    </source>
</reference>
<feature type="region of interest" description="Disordered" evidence="1">
    <location>
        <begin position="1"/>
        <end position="47"/>
    </location>
</feature>
<evidence type="ECO:0000313" key="3">
    <source>
        <dbReference type="Proteomes" id="UP000593564"/>
    </source>
</evidence>
<proteinExistence type="predicted"/>
<protein>
    <submittedName>
        <fullName evidence="2">Uncharacterized protein</fullName>
    </submittedName>
</protein>
<comment type="caution">
    <text evidence="2">The sequence shown here is derived from an EMBL/GenBank/DDBJ whole genome shotgun (WGS) entry which is preliminary data.</text>
</comment>
<gene>
    <name evidence="2" type="ORF">HYC85_017311</name>
</gene>
<reference evidence="3" key="1">
    <citation type="journal article" date="2020" name="Nat. Commun.">
        <title>Genome assembly of wild tea tree DASZ reveals pedigree and selection history of tea varieties.</title>
        <authorList>
            <person name="Zhang W."/>
            <person name="Zhang Y."/>
            <person name="Qiu H."/>
            <person name="Guo Y."/>
            <person name="Wan H."/>
            <person name="Zhang X."/>
            <person name="Scossa F."/>
            <person name="Alseekh S."/>
            <person name="Zhang Q."/>
            <person name="Wang P."/>
            <person name="Xu L."/>
            <person name="Schmidt M.H."/>
            <person name="Jia X."/>
            <person name="Li D."/>
            <person name="Zhu A."/>
            <person name="Guo F."/>
            <person name="Chen W."/>
            <person name="Ni D."/>
            <person name="Usadel B."/>
            <person name="Fernie A.R."/>
            <person name="Wen W."/>
        </authorList>
    </citation>
    <scope>NUCLEOTIDE SEQUENCE [LARGE SCALE GENOMIC DNA]</scope>
    <source>
        <strain evidence="3">cv. G240</strain>
    </source>
</reference>
<dbReference type="EMBL" id="JACBKZ010000007">
    <property type="protein sequence ID" value="KAF5947083.1"/>
    <property type="molecule type" value="Genomic_DNA"/>
</dbReference>
<sequence>MSFQMRSLMPSSMRSGATTTKQQGGLPVSQTHSKQQQQQQQEQGLRRRLSSLSLKIQPSPEAADATYSWVLRRSKSVSSMGEYAGSSIRKWWDWGCGWILSRKPTFARDLEMNEQETAVLGCHSKGSWRHVFYKLRKLLVRPHHNLPQTFRYDSVTYSQNFDDGIGKINTRSQLNH</sequence>
<feature type="compositionally biased region" description="Polar residues" evidence="1">
    <location>
        <begin position="1"/>
        <end position="34"/>
    </location>
</feature>